<dbReference type="GO" id="GO:0004252">
    <property type="term" value="F:serine-type endopeptidase activity"/>
    <property type="evidence" value="ECO:0007669"/>
    <property type="project" value="InterPro"/>
</dbReference>
<feature type="region of interest" description="Disordered" evidence="1">
    <location>
        <begin position="1"/>
        <end position="20"/>
    </location>
</feature>
<dbReference type="InterPro" id="IPR050850">
    <property type="entry name" value="Peptidase_S1_Elastase_sf"/>
</dbReference>
<dbReference type="InterPro" id="IPR018114">
    <property type="entry name" value="TRYPSIN_HIS"/>
</dbReference>
<keyword evidence="4" id="KW-1185">Reference proteome</keyword>
<proteinExistence type="predicted"/>
<dbReference type="Pfam" id="PF00089">
    <property type="entry name" value="Trypsin"/>
    <property type="match status" value="1"/>
</dbReference>
<evidence type="ECO:0000259" key="2">
    <source>
        <dbReference type="Pfam" id="PF00089"/>
    </source>
</evidence>
<dbReference type="PROSITE" id="PS00134">
    <property type="entry name" value="TRYPSIN_HIS"/>
    <property type="match status" value="1"/>
</dbReference>
<reference evidence="3 4" key="1">
    <citation type="submission" date="2019-05" db="EMBL/GenBank/DDBJ databases">
        <title>Another draft genome of Portunus trituberculatus and its Hox gene families provides insights of decapod evolution.</title>
        <authorList>
            <person name="Jeong J.-H."/>
            <person name="Song I."/>
            <person name="Kim S."/>
            <person name="Choi T."/>
            <person name="Kim D."/>
            <person name="Ryu S."/>
            <person name="Kim W."/>
        </authorList>
    </citation>
    <scope>NUCLEOTIDE SEQUENCE [LARGE SCALE GENOMIC DNA]</scope>
    <source>
        <tissue evidence="3">Muscle</tissue>
    </source>
</reference>
<dbReference type="PANTHER" id="PTHR24257">
    <property type="entry name" value="CHYMOTRYPSIN-LIKE ELASTASE FAMILY MEMBER"/>
    <property type="match status" value="1"/>
</dbReference>
<organism evidence="3 4">
    <name type="scientific">Portunus trituberculatus</name>
    <name type="common">Swimming crab</name>
    <name type="synonym">Neptunus trituberculatus</name>
    <dbReference type="NCBI Taxonomy" id="210409"/>
    <lineage>
        <taxon>Eukaryota</taxon>
        <taxon>Metazoa</taxon>
        <taxon>Ecdysozoa</taxon>
        <taxon>Arthropoda</taxon>
        <taxon>Crustacea</taxon>
        <taxon>Multicrustacea</taxon>
        <taxon>Malacostraca</taxon>
        <taxon>Eumalacostraca</taxon>
        <taxon>Eucarida</taxon>
        <taxon>Decapoda</taxon>
        <taxon>Pleocyemata</taxon>
        <taxon>Brachyura</taxon>
        <taxon>Eubrachyura</taxon>
        <taxon>Portunoidea</taxon>
        <taxon>Portunidae</taxon>
        <taxon>Portuninae</taxon>
        <taxon>Portunus</taxon>
    </lineage>
</organism>
<dbReference type="Gene3D" id="2.40.10.10">
    <property type="entry name" value="Trypsin-like serine proteases"/>
    <property type="match status" value="1"/>
</dbReference>
<feature type="compositionally biased region" description="Basic and acidic residues" evidence="1">
    <location>
        <begin position="1"/>
        <end position="14"/>
    </location>
</feature>
<dbReference type="OrthoDB" id="6380398at2759"/>
<dbReference type="AlphaFoldDB" id="A0A5B7HXS0"/>
<dbReference type="InterPro" id="IPR001254">
    <property type="entry name" value="Trypsin_dom"/>
</dbReference>
<dbReference type="GO" id="GO:0005615">
    <property type="term" value="C:extracellular space"/>
    <property type="evidence" value="ECO:0007669"/>
    <property type="project" value="TreeGrafter"/>
</dbReference>
<dbReference type="Proteomes" id="UP000324222">
    <property type="component" value="Unassembled WGS sequence"/>
</dbReference>
<gene>
    <name evidence="3" type="primary">CELA1</name>
    <name evidence="3" type="ORF">E2C01_067566</name>
</gene>
<dbReference type="InterPro" id="IPR043504">
    <property type="entry name" value="Peptidase_S1_PA_chymotrypsin"/>
</dbReference>
<feature type="domain" description="Peptidase S1" evidence="2">
    <location>
        <begin position="25"/>
        <end position="103"/>
    </location>
</feature>
<dbReference type="EMBL" id="VSRR010036413">
    <property type="protein sequence ID" value="MPC73244.1"/>
    <property type="molecule type" value="Genomic_DNA"/>
</dbReference>
<protein>
    <submittedName>
        <fullName evidence="3">Chymotrypsin-like elastase family member 1</fullName>
    </submittedName>
</protein>
<dbReference type="GO" id="GO:0006508">
    <property type="term" value="P:proteolysis"/>
    <property type="evidence" value="ECO:0007669"/>
    <property type="project" value="InterPro"/>
</dbReference>
<sequence length="131" mass="14943">MLPGRRDGNERSKTDGNTLSFKPRIVDGTEAEKHEFPWVVVVQVYNPKLKKYKRICGASVIDEWWIMTAAHCVDYDTSFKIIAGEHELSAVEGNMSVKGGRVVKLEGDTLETTVMIQREWCGVRRVMDENR</sequence>
<name>A0A5B7HXS0_PORTR</name>
<dbReference type="InterPro" id="IPR009003">
    <property type="entry name" value="Peptidase_S1_PA"/>
</dbReference>
<dbReference type="SUPFAM" id="SSF50494">
    <property type="entry name" value="Trypsin-like serine proteases"/>
    <property type="match status" value="1"/>
</dbReference>
<accession>A0A5B7HXS0</accession>
<comment type="caution">
    <text evidence="3">The sequence shown here is derived from an EMBL/GenBank/DDBJ whole genome shotgun (WGS) entry which is preliminary data.</text>
</comment>
<evidence type="ECO:0000256" key="1">
    <source>
        <dbReference type="SAM" id="MobiDB-lite"/>
    </source>
</evidence>
<dbReference type="PANTHER" id="PTHR24257:SF22">
    <property type="entry name" value="CHYMOTRYPSIN-LIKE ELASTASE FAMILY MEMBER 3B"/>
    <property type="match status" value="1"/>
</dbReference>
<evidence type="ECO:0000313" key="3">
    <source>
        <dbReference type="EMBL" id="MPC73244.1"/>
    </source>
</evidence>
<evidence type="ECO:0000313" key="4">
    <source>
        <dbReference type="Proteomes" id="UP000324222"/>
    </source>
</evidence>